<comment type="caution">
    <text evidence="2">The sequence shown here is derived from an EMBL/GenBank/DDBJ whole genome shotgun (WGS) entry which is preliminary data.</text>
</comment>
<evidence type="ECO:0000313" key="2">
    <source>
        <dbReference type="EMBL" id="KAK6635172.1"/>
    </source>
</evidence>
<gene>
    <name evidence="2" type="ORF">RUM44_000423</name>
</gene>
<dbReference type="Proteomes" id="UP001359485">
    <property type="component" value="Unassembled WGS sequence"/>
</dbReference>
<feature type="domain" description="MADF" evidence="1">
    <location>
        <begin position="152"/>
        <end position="239"/>
    </location>
</feature>
<dbReference type="PANTHER" id="PTHR12243">
    <property type="entry name" value="MADF DOMAIN TRANSCRIPTION FACTOR"/>
    <property type="match status" value="1"/>
</dbReference>
<sequence>MGKRRTTDSGAFWQIAEKINLKSSFLIGRAAAAASDLVIFQTERVVHAYLDVRRSVGRLNPCRPLPGFTEPNFSLKPHLIRVLLDKIRRVHSRHGSGWSNRTHPNQSEIQKKASVLRILAKRRHVDGFALPADLPTRQCSFSHGTGNMDDDLLIECVRQYEVLFDPSHPKYMDFSYKNDVWNEIGDQLQVNVYACKSRWNNIRDTYRKSLRKSTTRSGQSTRKKYKLAPKLTFLNKYLADRKSNIEYDAEEKEDCIRTVIKSDPEDQTQEEDSESRLTPLAVQTCEVLGEQEPKGKHHYFPKYPLAPQADSAIELVNGLVNKNECQVYCPPSSHPIDAFLAGISPTLKTFSPYHLHLAKSEIFAVVQKFELKTIMGETWTGT</sequence>
<dbReference type="PANTHER" id="PTHR12243:SF64">
    <property type="entry name" value="DORSAL INTERACTING PROTEIN 3-RELATED"/>
    <property type="match status" value="1"/>
</dbReference>
<dbReference type="InterPro" id="IPR039353">
    <property type="entry name" value="TF_Adf1"/>
</dbReference>
<dbReference type="PROSITE" id="PS51029">
    <property type="entry name" value="MADF"/>
    <property type="match status" value="1"/>
</dbReference>
<evidence type="ECO:0000259" key="1">
    <source>
        <dbReference type="PROSITE" id="PS51029"/>
    </source>
</evidence>
<dbReference type="InterPro" id="IPR006578">
    <property type="entry name" value="MADF-dom"/>
</dbReference>
<keyword evidence="3" id="KW-1185">Reference proteome</keyword>
<reference evidence="2 3" key="1">
    <citation type="submission" date="2023-09" db="EMBL/GenBank/DDBJ databases">
        <title>Genomes of two closely related lineages of the louse Polyplax serrata with different host specificities.</title>
        <authorList>
            <person name="Martinu J."/>
            <person name="Tarabai H."/>
            <person name="Stefka J."/>
            <person name="Hypsa V."/>
        </authorList>
    </citation>
    <scope>NUCLEOTIDE SEQUENCE [LARGE SCALE GENOMIC DNA]</scope>
    <source>
        <strain evidence="2">98ZLc_SE</strain>
    </source>
</reference>
<dbReference type="Pfam" id="PF10545">
    <property type="entry name" value="MADF_DNA_bdg"/>
    <property type="match status" value="1"/>
</dbReference>
<dbReference type="EMBL" id="JAWJWF010000003">
    <property type="protein sequence ID" value="KAK6635172.1"/>
    <property type="molecule type" value="Genomic_DNA"/>
</dbReference>
<proteinExistence type="predicted"/>
<dbReference type="SMART" id="SM00595">
    <property type="entry name" value="MADF"/>
    <property type="match status" value="1"/>
</dbReference>
<organism evidence="2 3">
    <name type="scientific">Polyplax serrata</name>
    <name type="common">Common mouse louse</name>
    <dbReference type="NCBI Taxonomy" id="468196"/>
    <lineage>
        <taxon>Eukaryota</taxon>
        <taxon>Metazoa</taxon>
        <taxon>Ecdysozoa</taxon>
        <taxon>Arthropoda</taxon>
        <taxon>Hexapoda</taxon>
        <taxon>Insecta</taxon>
        <taxon>Pterygota</taxon>
        <taxon>Neoptera</taxon>
        <taxon>Paraneoptera</taxon>
        <taxon>Psocodea</taxon>
        <taxon>Troctomorpha</taxon>
        <taxon>Phthiraptera</taxon>
        <taxon>Anoplura</taxon>
        <taxon>Polyplacidae</taxon>
        <taxon>Polyplax</taxon>
    </lineage>
</organism>
<accession>A0ABR1B5V8</accession>
<evidence type="ECO:0000313" key="3">
    <source>
        <dbReference type="Proteomes" id="UP001359485"/>
    </source>
</evidence>
<name>A0ABR1B5V8_POLSC</name>
<protein>
    <recommendedName>
        <fullName evidence="1">MADF domain-containing protein</fullName>
    </recommendedName>
</protein>